<dbReference type="AlphaFoldDB" id="A0A1T4VTL0"/>
<dbReference type="InterPro" id="IPR041492">
    <property type="entry name" value="HAD_2"/>
</dbReference>
<protein>
    <submittedName>
        <fullName evidence="1">Phosphoglycolate phosphatase</fullName>
    </submittedName>
</protein>
<dbReference type="GO" id="GO:0004713">
    <property type="term" value="F:protein tyrosine kinase activity"/>
    <property type="evidence" value="ECO:0007669"/>
    <property type="project" value="TreeGrafter"/>
</dbReference>
<dbReference type="InterPro" id="IPR050155">
    <property type="entry name" value="HAD-like_hydrolase_sf"/>
</dbReference>
<dbReference type="Proteomes" id="UP000190814">
    <property type="component" value="Unassembled WGS sequence"/>
</dbReference>
<gene>
    <name evidence="1" type="ORF">SAMN02745111_01544</name>
</gene>
<sequence length="215" mass="24166">MYNYVFFDLDGTLSQSEFGIINSVSFALEKLGVNVDNKETLKKFIGPPLAASFKDYYGMDEETIEKAIGLYRECYNGGEIFNAPLYEGIKETLEELKNHGIKMYVVTSKPTHMAKKIIEHFDISKYFEDVVGPDLKDRSYSKKELVEAAINKSSASPNLNEYIMIGDRCFDIDGAVGNNIDSIGVLYGYGNREELEQAGATYIIDFPKDIVKTVL</sequence>
<evidence type="ECO:0000313" key="2">
    <source>
        <dbReference type="Proteomes" id="UP000190814"/>
    </source>
</evidence>
<dbReference type="FunFam" id="3.40.50.1000:FF:000022">
    <property type="entry name" value="Phosphoglycolate phosphatase"/>
    <property type="match status" value="1"/>
</dbReference>
<dbReference type="PANTHER" id="PTHR43434">
    <property type="entry name" value="PHOSPHOGLYCOLATE PHOSPHATASE"/>
    <property type="match status" value="1"/>
</dbReference>
<dbReference type="InterPro" id="IPR023198">
    <property type="entry name" value="PGP-like_dom2"/>
</dbReference>
<dbReference type="SFLD" id="SFLDG01129">
    <property type="entry name" value="C1.5:_HAD__Beta-PGM__Phosphata"/>
    <property type="match status" value="1"/>
</dbReference>
<dbReference type="InterPro" id="IPR023214">
    <property type="entry name" value="HAD_sf"/>
</dbReference>
<reference evidence="1 2" key="1">
    <citation type="submission" date="2017-02" db="EMBL/GenBank/DDBJ databases">
        <authorList>
            <person name="Peterson S.W."/>
        </authorList>
    </citation>
    <scope>NUCLEOTIDE SEQUENCE [LARGE SCALE GENOMIC DNA]</scope>
    <source>
        <strain evidence="1 2">ATCC 35992</strain>
    </source>
</reference>
<dbReference type="PANTHER" id="PTHR43434:SF20">
    <property type="entry name" value="5'-NUCLEOTIDASE"/>
    <property type="match status" value="1"/>
</dbReference>
<organism evidence="1 2">
    <name type="scientific">Eubacterium uniforme</name>
    <dbReference type="NCBI Taxonomy" id="39495"/>
    <lineage>
        <taxon>Bacteria</taxon>
        <taxon>Bacillati</taxon>
        <taxon>Bacillota</taxon>
        <taxon>Clostridia</taxon>
        <taxon>Eubacteriales</taxon>
        <taxon>Eubacteriaceae</taxon>
        <taxon>Eubacterium</taxon>
    </lineage>
</organism>
<dbReference type="Gene3D" id="1.10.150.240">
    <property type="entry name" value="Putative phosphatase, domain 2"/>
    <property type="match status" value="1"/>
</dbReference>
<dbReference type="SUPFAM" id="SSF56784">
    <property type="entry name" value="HAD-like"/>
    <property type="match status" value="1"/>
</dbReference>
<keyword evidence="2" id="KW-1185">Reference proteome</keyword>
<dbReference type="Pfam" id="PF13419">
    <property type="entry name" value="HAD_2"/>
    <property type="match status" value="1"/>
</dbReference>
<dbReference type="STRING" id="39495.SAMN02745111_01544"/>
<proteinExistence type="predicted"/>
<name>A0A1T4VTL0_9FIRM</name>
<dbReference type="Gene3D" id="3.40.50.1000">
    <property type="entry name" value="HAD superfamily/HAD-like"/>
    <property type="match status" value="1"/>
</dbReference>
<evidence type="ECO:0000313" key="1">
    <source>
        <dbReference type="EMBL" id="SKA68168.1"/>
    </source>
</evidence>
<dbReference type="OrthoDB" id="9792518at2"/>
<dbReference type="InterPro" id="IPR036412">
    <property type="entry name" value="HAD-like_sf"/>
</dbReference>
<dbReference type="SFLD" id="SFLDG01135">
    <property type="entry name" value="C1.5.6:_HAD__Beta-PGM__Phospha"/>
    <property type="match status" value="1"/>
</dbReference>
<dbReference type="SFLD" id="SFLDS00003">
    <property type="entry name" value="Haloacid_Dehalogenase"/>
    <property type="match status" value="1"/>
</dbReference>
<accession>A0A1T4VTL0</accession>
<dbReference type="RefSeq" id="WP_078766409.1">
    <property type="nucleotide sequence ID" value="NZ_FUXZ01000009.1"/>
</dbReference>
<dbReference type="EMBL" id="FUXZ01000009">
    <property type="protein sequence ID" value="SKA68168.1"/>
    <property type="molecule type" value="Genomic_DNA"/>
</dbReference>
<dbReference type="GO" id="GO:0005829">
    <property type="term" value="C:cytosol"/>
    <property type="evidence" value="ECO:0007669"/>
    <property type="project" value="TreeGrafter"/>
</dbReference>